<dbReference type="Proteomes" id="UP001597361">
    <property type="component" value="Unassembled WGS sequence"/>
</dbReference>
<dbReference type="EMBL" id="JBHUHR010000015">
    <property type="protein sequence ID" value="MFD2034039.1"/>
    <property type="molecule type" value="Genomic_DNA"/>
</dbReference>
<name>A0ABW4VHA8_9BACT</name>
<evidence type="ECO:0000313" key="2">
    <source>
        <dbReference type="Proteomes" id="UP001597361"/>
    </source>
</evidence>
<sequence length="256" mass="27828">MKKLNFAMLAIVSTTVIYGCGSDNPEPDPFVVITQQDFSELWGDITRHSVSPFPGTPGPAGRNVSWDFSAYSSVVSTIPQEGFECPGNEGCSGFPEANRMFKHSVGGYTYYVLSDNDLITLGGTGGDGGMETYTDPQTMWEFPLEYGKTWSDSFSSIHANMAGDPFMATEGEGIWEVDGYGTLITPAGTFPNTLRIKETTTRVFTGFVNMVSTIEIYHWMNKDYEGGVLAMFMVSTSNLPGDAGSTSFAFMDANPL</sequence>
<dbReference type="RefSeq" id="WP_376883871.1">
    <property type="nucleotide sequence ID" value="NZ_JBHUHR010000015.1"/>
</dbReference>
<organism evidence="1 2">
    <name type="scientific">Belliella marina</name>
    <dbReference type="NCBI Taxonomy" id="1644146"/>
    <lineage>
        <taxon>Bacteria</taxon>
        <taxon>Pseudomonadati</taxon>
        <taxon>Bacteroidota</taxon>
        <taxon>Cytophagia</taxon>
        <taxon>Cytophagales</taxon>
        <taxon>Cyclobacteriaceae</taxon>
        <taxon>Belliella</taxon>
    </lineage>
</organism>
<dbReference type="Gene3D" id="2.40.360.20">
    <property type="match status" value="1"/>
</dbReference>
<keyword evidence="2" id="KW-1185">Reference proteome</keyword>
<accession>A0ABW4VHA8</accession>
<reference evidence="2" key="1">
    <citation type="journal article" date="2019" name="Int. J. Syst. Evol. Microbiol.">
        <title>The Global Catalogue of Microorganisms (GCM) 10K type strain sequencing project: providing services to taxonomists for standard genome sequencing and annotation.</title>
        <authorList>
            <consortium name="The Broad Institute Genomics Platform"/>
            <consortium name="The Broad Institute Genome Sequencing Center for Infectious Disease"/>
            <person name="Wu L."/>
            <person name="Ma J."/>
        </authorList>
    </citation>
    <scope>NUCLEOTIDE SEQUENCE [LARGE SCALE GENOMIC DNA]</scope>
    <source>
        <strain evidence="2">CGMCC 1.15180</strain>
    </source>
</reference>
<gene>
    <name evidence="1" type="ORF">ACFSKL_04510</name>
</gene>
<proteinExistence type="predicted"/>
<comment type="caution">
    <text evidence="1">The sequence shown here is derived from an EMBL/GenBank/DDBJ whole genome shotgun (WGS) entry which is preliminary data.</text>
</comment>
<dbReference type="PROSITE" id="PS51257">
    <property type="entry name" value="PROKAR_LIPOPROTEIN"/>
    <property type="match status" value="1"/>
</dbReference>
<protein>
    <submittedName>
        <fullName evidence="1">Uncharacterized protein</fullName>
    </submittedName>
</protein>
<evidence type="ECO:0000313" key="1">
    <source>
        <dbReference type="EMBL" id="MFD2034039.1"/>
    </source>
</evidence>